<accession>A0A3Q2W1X6</accession>
<dbReference type="Ensembl" id="ENSHBUT00000035408.1">
    <property type="protein sequence ID" value="ENSHBUP00000019213.1"/>
    <property type="gene ID" value="ENSHBUG00000021379.1"/>
</dbReference>
<dbReference type="Proteomes" id="UP000264840">
    <property type="component" value="Unplaced"/>
</dbReference>
<keyword evidence="2" id="KW-1185">Reference proteome</keyword>
<dbReference type="AlphaFoldDB" id="A0A3Q2W1X6"/>
<protein>
    <submittedName>
        <fullName evidence="1">Uncharacterized protein</fullName>
    </submittedName>
</protein>
<dbReference type="Gene3D" id="3.30.420.10">
    <property type="entry name" value="Ribonuclease H-like superfamily/Ribonuclease H"/>
    <property type="match status" value="1"/>
</dbReference>
<sequence length="118" mass="13043">KHLPAAHFHTSLLSPTALKKRHEKKPNKSWEHLLWSDETKINAFGSDGVQPARSATVKHGGGSVMIRGCVSEKHVGEMTFTDISEPDVTCTRAYPSCHMLKGGVYNIIKDKGYMLPIT</sequence>
<dbReference type="GeneTree" id="ENSGT01140000284037"/>
<evidence type="ECO:0000313" key="2">
    <source>
        <dbReference type="Proteomes" id="UP000264840"/>
    </source>
</evidence>
<evidence type="ECO:0000313" key="1">
    <source>
        <dbReference type="Ensembl" id="ENSHBUP00000019213.1"/>
    </source>
</evidence>
<dbReference type="InterPro" id="IPR036397">
    <property type="entry name" value="RNaseH_sf"/>
</dbReference>
<organism evidence="1 2">
    <name type="scientific">Haplochromis burtoni</name>
    <name type="common">Burton's mouthbrooder</name>
    <name type="synonym">Chromis burtoni</name>
    <dbReference type="NCBI Taxonomy" id="8153"/>
    <lineage>
        <taxon>Eukaryota</taxon>
        <taxon>Metazoa</taxon>
        <taxon>Chordata</taxon>
        <taxon>Craniata</taxon>
        <taxon>Vertebrata</taxon>
        <taxon>Euteleostomi</taxon>
        <taxon>Actinopterygii</taxon>
        <taxon>Neopterygii</taxon>
        <taxon>Teleostei</taxon>
        <taxon>Neoteleostei</taxon>
        <taxon>Acanthomorphata</taxon>
        <taxon>Ovalentaria</taxon>
        <taxon>Cichlomorphae</taxon>
        <taxon>Cichliformes</taxon>
        <taxon>Cichlidae</taxon>
        <taxon>African cichlids</taxon>
        <taxon>Pseudocrenilabrinae</taxon>
        <taxon>Haplochromini</taxon>
        <taxon>Haplochromis</taxon>
    </lineage>
</organism>
<dbReference type="GO" id="GO:0003676">
    <property type="term" value="F:nucleic acid binding"/>
    <property type="evidence" value="ECO:0007669"/>
    <property type="project" value="InterPro"/>
</dbReference>
<reference evidence="1" key="1">
    <citation type="submission" date="2025-08" db="UniProtKB">
        <authorList>
            <consortium name="Ensembl"/>
        </authorList>
    </citation>
    <scope>IDENTIFICATION</scope>
</reference>
<name>A0A3Q2W1X6_HAPBU</name>
<reference evidence="1" key="2">
    <citation type="submission" date="2025-09" db="UniProtKB">
        <authorList>
            <consortium name="Ensembl"/>
        </authorList>
    </citation>
    <scope>IDENTIFICATION</scope>
</reference>
<proteinExistence type="predicted"/>